<keyword evidence="1" id="KW-0694">RNA-binding</keyword>
<reference evidence="2 3" key="1">
    <citation type="submission" date="2022-12" db="EMBL/GenBank/DDBJ databases">
        <title>Chromosome-level genome assembly of true bugs.</title>
        <authorList>
            <person name="Ma L."/>
            <person name="Li H."/>
        </authorList>
    </citation>
    <scope>NUCLEOTIDE SEQUENCE [LARGE SCALE GENOMIC DNA]</scope>
    <source>
        <strain evidence="2">Lab_2022b</strain>
    </source>
</reference>
<evidence type="ECO:0000256" key="1">
    <source>
        <dbReference type="PROSITE-ProRule" id="PRU00117"/>
    </source>
</evidence>
<name>A0AAW1CK14_9HEMI</name>
<proteinExistence type="predicted"/>
<evidence type="ECO:0000313" key="3">
    <source>
        <dbReference type="Proteomes" id="UP001461498"/>
    </source>
</evidence>
<dbReference type="PROSITE" id="PS50084">
    <property type="entry name" value="KH_TYPE_1"/>
    <property type="match status" value="1"/>
</dbReference>
<evidence type="ECO:0000313" key="2">
    <source>
        <dbReference type="EMBL" id="KAK9496782.1"/>
    </source>
</evidence>
<comment type="caution">
    <text evidence="2">The sequence shown here is derived from an EMBL/GenBank/DDBJ whole genome shotgun (WGS) entry which is preliminary data.</text>
</comment>
<keyword evidence="3" id="KW-1185">Reference proteome</keyword>
<gene>
    <name evidence="2" type="ORF">O3M35_012975</name>
</gene>
<dbReference type="EMBL" id="JAPXFL010000055">
    <property type="protein sequence ID" value="KAK9496782.1"/>
    <property type="molecule type" value="Genomic_DNA"/>
</dbReference>
<accession>A0AAW1CK14</accession>
<protein>
    <submittedName>
        <fullName evidence="2">Uncharacterized protein</fullName>
    </submittedName>
</protein>
<dbReference type="SUPFAM" id="SSF54791">
    <property type="entry name" value="Eukaryotic type KH-domain (KH-domain type I)"/>
    <property type="match status" value="2"/>
</dbReference>
<sequence length="226" mass="25618">MSGEEVPRTINIHDLVLIKVLLPEKVVATINDKNGEYLENFCKMNNVEITIVNVEIKSDNDNGDNNKILKIIGEYSKVLITINMISVFSTLDISIDSEIVQQLTVLIDNEFENLLIKNNEETLNLIRNYSGAEIAIIDNENCGKCLIIKGEFTANSKACKLILKLLNNDENINYIKQSMIDLKFNINNENNKHITISEMLKRTGFKDSDCNEILTALNILTKKRIV</sequence>
<dbReference type="AlphaFoldDB" id="A0AAW1CK14"/>
<dbReference type="InterPro" id="IPR036612">
    <property type="entry name" value="KH_dom_type_1_sf"/>
</dbReference>
<organism evidence="2 3">
    <name type="scientific">Rhynocoris fuscipes</name>
    <dbReference type="NCBI Taxonomy" id="488301"/>
    <lineage>
        <taxon>Eukaryota</taxon>
        <taxon>Metazoa</taxon>
        <taxon>Ecdysozoa</taxon>
        <taxon>Arthropoda</taxon>
        <taxon>Hexapoda</taxon>
        <taxon>Insecta</taxon>
        <taxon>Pterygota</taxon>
        <taxon>Neoptera</taxon>
        <taxon>Paraneoptera</taxon>
        <taxon>Hemiptera</taxon>
        <taxon>Heteroptera</taxon>
        <taxon>Panheteroptera</taxon>
        <taxon>Cimicomorpha</taxon>
        <taxon>Reduviidae</taxon>
        <taxon>Harpactorinae</taxon>
        <taxon>Harpactorini</taxon>
        <taxon>Rhynocoris</taxon>
    </lineage>
</organism>
<dbReference type="Gene3D" id="3.30.1370.10">
    <property type="entry name" value="K Homology domain, type 1"/>
    <property type="match status" value="1"/>
</dbReference>
<dbReference type="GO" id="GO:0003723">
    <property type="term" value="F:RNA binding"/>
    <property type="evidence" value="ECO:0007669"/>
    <property type="project" value="UniProtKB-UniRule"/>
</dbReference>
<dbReference type="Proteomes" id="UP001461498">
    <property type="component" value="Unassembled WGS sequence"/>
</dbReference>